<accession>A0ABV4P1E9</accession>
<evidence type="ECO:0008006" key="3">
    <source>
        <dbReference type="Google" id="ProtNLM"/>
    </source>
</evidence>
<reference evidence="1 2" key="1">
    <citation type="submission" date="2024-08" db="EMBL/GenBank/DDBJ databases">
        <authorList>
            <person name="Ishaq N."/>
        </authorList>
    </citation>
    <scope>NUCLEOTIDE SEQUENCE [LARGE SCALE GENOMIC DNA]</scope>
    <source>
        <strain evidence="1 2">DSM 18651</strain>
    </source>
</reference>
<evidence type="ECO:0000313" key="2">
    <source>
        <dbReference type="Proteomes" id="UP001569428"/>
    </source>
</evidence>
<dbReference type="RefSeq" id="WP_371839769.1">
    <property type="nucleotide sequence ID" value="NZ_JBGMEK010000033.1"/>
</dbReference>
<organism evidence="1 2">
    <name type="scientific">Microbulbifer epialgicus</name>
    <dbReference type="NCBI Taxonomy" id="393907"/>
    <lineage>
        <taxon>Bacteria</taxon>
        <taxon>Pseudomonadati</taxon>
        <taxon>Pseudomonadota</taxon>
        <taxon>Gammaproteobacteria</taxon>
        <taxon>Cellvibrionales</taxon>
        <taxon>Microbulbiferaceae</taxon>
        <taxon>Microbulbifer</taxon>
    </lineage>
</organism>
<gene>
    <name evidence="1" type="ORF">ACCI49_14595</name>
</gene>
<dbReference type="Proteomes" id="UP001569428">
    <property type="component" value="Unassembled WGS sequence"/>
</dbReference>
<comment type="caution">
    <text evidence="1">The sequence shown here is derived from an EMBL/GenBank/DDBJ whole genome shotgun (WGS) entry which is preliminary data.</text>
</comment>
<sequence>MFARVQPNQCGSVASMNVVRLSLLLIVLLVFQTAGAFYDSHEEVQDVTSHLSLHHVDQADHPGQLPSDNSVFDVVFQNPLSGDDSGQSAPLLDFCNHCCHCHGSTLTGLLGQSFQPILRGSITYREFGNGSVPSGYFSPLLRPPIAQA</sequence>
<proteinExistence type="predicted"/>
<protein>
    <recommendedName>
        <fullName evidence="3">DUF2946 domain-containing protein</fullName>
    </recommendedName>
</protein>
<dbReference type="EMBL" id="JBGMEK010000033">
    <property type="protein sequence ID" value="MFA0812142.1"/>
    <property type="molecule type" value="Genomic_DNA"/>
</dbReference>
<keyword evidence="2" id="KW-1185">Reference proteome</keyword>
<name>A0ABV4P1E9_9GAMM</name>
<evidence type="ECO:0000313" key="1">
    <source>
        <dbReference type="EMBL" id="MFA0812142.1"/>
    </source>
</evidence>